<organism evidence="1">
    <name type="scientific">Niallia circulans</name>
    <name type="common">Bacillus circulans</name>
    <dbReference type="NCBI Taxonomy" id="1397"/>
    <lineage>
        <taxon>Bacteria</taxon>
        <taxon>Bacillati</taxon>
        <taxon>Bacillota</taxon>
        <taxon>Bacilli</taxon>
        <taxon>Bacillales</taxon>
        <taxon>Bacillaceae</taxon>
        <taxon>Niallia</taxon>
    </lineage>
</organism>
<sequence length="69" mass="8452">MELKEFNQEYENIMHSNFSNDEKVHKLANLMTQMEGRFSIPMLKNQEWENENRKVIALYRKISRSRIFD</sequence>
<gene>
    <name evidence="1" type="ORF">KD144_07940</name>
</gene>
<evidence type="ECO:0000313" key="1">
    <source>
        <dbReference type="EMBL" id="MBR8669469.1"/>
    </source>
</evidence>
<comment type="caution">
    <text evidence="1">The sequence shown here is derived from an EMBL/GenBank/DDBJ whole genome shotgun (WGS) entry which is preliminary data.</text>
</comment>
<dbReference type="RefSeq" id="WP_031540349.1">
    <property type="nucleotide sequence ID" value="NZ_JAGTPX020000007.1"/>
</dbReference>
<dbReference type="AlphaFoldDB" id="A0A941GFX2"/>
<dbReference type="EMBL" id="JAGTPX010000006">
    <property type="protein sequence ID" value="MBR8669469.1"/>
    <property type="molecule type" value="Genomic_DNA"/>
</dbReference>
<accession>A0A941GFX2</accession>
<name>A0A941GFX2_NIACI</name>
<proteinExistence type="predicted"/>
<reference evidence="1" key="1">
    <citation type="submission" date="2021-04" db="EMBL/GenBank/DDBJ databases">
        <title>Genomic analysis of electroactive and textile dye degrading Bacillus circulans strain: DC10 isolated from constructed wetland-microbial fuel cells treating textile dye wastewaters.</title>
        <authorList>
            <person name="Patel D.U."/>
            <person name="Desai C.R."/>
        </authorList>
    </citation>
    <scope>NUCLEOTIDE SEQUENCE</scope>
    <source>
        <strain evidence="1">DC10</strain>
    </source>
</reference>
<protein>
    <submittedName>
        <fullName evidence="1">Uncharacterized protein</fullName>
    </submittedName>
</protein>